<organism evidence="2 3">
    <name type="scientific">Saguinus oedipus</name>
    <name type="common">Cotton-top tamarin</name>
    <name type="synonym">Oedipomidas oedipus</name>
    <dbReference type="NCBI Taxonomy" id="9490"/>
    <lineage>
        <taxon>Eukaryota</taxon>
        <taxon>Metazoa</taxon>
        <taxon>Chordata</taxon>
        <taxon>Craniata</taxon>
        <taxon>Vertebrata</taxon>
        <taxon>Euteleostomi</taxon>
        <taxon>Mammalia</taxon>
        <taxon>Eutheria</taxon>
        <taxon>Euarchontoglires</taxon>
        <taxon>Primates</taxon>
        <taxon>Haplorrhini</taxon>
        <taxon>Platyrrhini</taxon>
        <taxon>Cebidae</taxon>
        <taxon>Callitrichinae</taxon>
        <taxon>Saguinus</taxon>
    </lineage>
</organism>
<evidence type="ECO:0000256" key="1">
    <source>
        <dbReference type="SAM" id="MobiDB-lite"/>
    </source>
</evidence>
<name>A0ABQ9TKK7_SAGOE</name>
<comment type="caution">
    <text evidence="2">The sequence shown here is derived from an EMBL/GenBank/DDBJ whole genome shotgun (WGS) entry which is preliminary data.</text>
</comment>
<evidence type="ECO:0000313" key="2">
    <source>
        <dbReference type="EMBL" id="KAK2085060.1"/>
    </source>
</evidence>
<sequence>MCLPTTGIGDADNLDSDPGTAHDLLTHVPVHFQISGFEKTADRTLLFSWRALSSPSLCHPESQKVKVALKDAALRGP</sequence>
<keyword evidence="3" id="KW-1185">Reference proteome</keyword>
<dbReference type="EMBL" id="JASSZA010000021">
    <property type="protein sequence ID" value="KAK2085060.1"/>
    <property type="molecule type" value="Genomic_DNA"/>
</dbReference>
<feature type="region of interest" description="Disordered" evidence="1">
    <location>
        <begin position="1"/>
        <end position="20"/>
    </location>
</feature>
<accession>A0ABQ9TKK7</accession>
<gene>
    <name evidence="2" type="ORF">P7K49_036360</name>
</gene>
<reference evidence="2 3" key="1">
    <citation type="submission" date="2023-05" db="EMBL/GenBank/DDBJ databases">
        <title>B98-5 Cell Line De Novo Hybrid Assembly: An Optical Mapping Approach.</title>
        <authorList>
            <person name="Kananen K."/>
            <person name="Auerbach J.A."/>
            <person name="Kautto E."/>
            <person name="Blachly J.S."/>
        </authorList>
    </citation>
    <scope>NUCLEOTIDE SEQUENCE [LARGE SCALE GENOMIC DNA]</scope>
    <source>
        <strain evidence="2">B95-8</strain>
        <tissue evidence="2">Cell line</tissue>
    </source>
</reference>
<protein>
    <submittedName>
        <fullName evidence="2">Uncharacterized protein</fullName>
    </submittedName>
</protein>
<evidence type="ECO:0000313" key="3">
    <source>
        <dbReference type="Proteomes" id="UP001266305"/>
    </source>
</evidence>
<dbReference type="Proteomes" id="UP001266305">
    <property type="component" value="Unassembled WGS sequence"/>
</dbReference>
<proteinExistence type="predicted"/>